<sequence length="134" mass="14726">MAARTKVEALGWLRTPRPGYGGMCLGFCRDAYAIPSKYNWAITAWNNNRRKRTTPWTQAPVGAFLFFAPHGSVYGHVAVNLGGGLMESTNSQRQYTGTYRIQGWVNVGYKYLGWSDELNDVLIPTIAGGTSSSG</sequence>
<proteinExistence type="predicted"/>
<accession>A0ABT6C425</accession>
<dbReference type="EMBL" id="JAROAV010000012">
    <property type="protein sequence ID" value="MDF8263558.1"/>
    <property type="molecule type" value="Genomic_DNA"/>
</dbReference>
<keyword evidence="2" id="KW-1185">Reference proteome</keyword>
<evidence type="ECO:0000313" key="2">
    <source>
        <dbReference type="Proteomes" id="UP001528912"/>
    </source>
</evidence>
<dbReference type="Proteomes" id="UP001528912">
    <property type="component" value="Unassembled WGS sequence"/>
</dbReference>
<reference evidence="1 2" key="1">
    <citation type="submission" date="2023-03" db="EMBL/GenBank/DDBJ databases">
        <title>YIM 133296 draft genome.</title>
        <authorList>
            <person name="Xiong L."/>
        </authorList>
    </citation>
    <scope>NUCLEOTIDE SEQUENCE [LARGE SCALE GENOMIC DNA]</scope>
    <source>
        <strain evidence="1 2">YIM 133296</strain>
    </source>
</reference>
<name>A0ABT6C425_9MICO</name>
<evidence type="ECO:0008006" key="3">
    <source>
        <dbReference type="Google" id="ProtNLM"/>
    </source>
</evidence>
<dbReference type="InterPro" id="IPR038765">
    <property type="entry name" value="Papain-like_cys_pep_sf"/>
</dbReference>
<organism evidence="1 2">
    <name type="scientific">Luteipulveratus flavus</name>
    <dbReference type="NCBI Taxonomy" id="3031728"/>
    <lineage>
        <taxon>Bacteria</taxon>
        <taxon>Bacillati</taxon>
        <taxon>Actinomycetota</taxon>
        <taxon>Actinomycetes</taxon>
        <taxon>Micrococcales</taxon>
        <taxon>Dermacoccaceae</taxon>
        <taxon>Luteipulveratus</taxon>
    </lineage>
</organism>
<evidence type="ECO:0000313" key="1">
    <source>
        <dbReference type="EMBL" id="MDF8263558.1"/>
    </source>
</evidence>
<dbReference type="SUPFAM" id="SSF54001">
    <property type="entry name" value="Cysteine proteinases"/>
    <property type="match status" value="1"/>
</dbReference>
<protein>
    <recommendedName>
        <fullName evidence="3">Peptidase C51 domain-containing protein</fullName>
    </recommendedName>
</protein>
<dbReference type="RefSeq" id="WP_275236495.1">
    <property type="nucleotide sequence ID" value="NZ_JARFJC010000003.1"/>
</dbReference>
<dbReference type="Gene3D" id="3.90.1720.10">
    <property type="entry name" value="endopeptidase domain like (from Nostoc punctiforme)"/>
    <property type="match status" value="1"/>
</dbReference>
<gene>
    <name evidence="1" type="ORF">P4R38_04770</name>
</gene>
<comment type="caution">
    <text evidence="1">The sequence shown here is derived from an EMBL/GenBank/DDBJ whole genome shotgun (WGS) entry which is preliminary data.</text>
</comment>